<keyword evidence="4" id="KW-0804">Transcription</keyword>
<organism evidence="5 6">
    <name type="scientific">Candidatus Fusicatenibacter merdavium</name>
    <dbReference type="NCBI Taxonomy" id="2838600"/>
    <lineage>
        <taxon>Bacteria</taxon>
        <taxon>Bacillati</taxon>
        <taxon>Bacillota</taxon>
        <taxon>Clostridia</taxon>
        <taxon>Lachnospirales</taxon>
        <taxon>Lachnospiraceae</taxon>
        <taxon>Fusicatenibacter</taxon>
    </lineage>
</organism>
<dbReference type="Gene3D" id="1.10.10.10">
    <property type="entry name" value="Winged helix-like DNA-binding domain superfamily/Winged helix DNA-binding domain"/>
    <property type="match status" value="1"/>
</dbReference>
<dbReference type="PIRSF" id="PIRSF019455">
    <property type="entry name" value="CopR_AtkY"/>
    <property type="match status" value="1"/>
</dbReference>
<evidence type="ECO:0000256" key="1">
    <source>
        <dbReference type="ARBA" id="ARBA00011046"/>
    </source>
</evidence>
<proteinExistence type="inferred from homology"/>
<reference evidence="5" key="2">
    <citation type="submission" date="2021-04" db="EMBL/GenBank/DDBJ databases">
        <authorList>
            <person name="Gilroy R."/>
        </authorList>
    </citation>
    <scope>NUCLEOTIDE SEQUENCE</scope>
    <source>
        <strain evidence="5">CHK183-1962</strain>
    </source>
</reference>
<keyword evidence="3" id="KW-0238">DNA-binding</keyword>
<accession>A0A9D1XCA7</accession>
<dbReference type="SUPFAM" id="SSF46785">
    <property type="entry name" value="Winged helix' DNA-binding domain"/>
    <property type="match status" value="1"/>
</dbReference>
<gene>
    <name evidence="5" type="ORF">H9734_04610</name>
</gene>
<reference evidence="5" key="1">
    <citation type="journal article" date="2021" name="PeerJ">
        <title>Extensive microbial diversity within the chicken gut microbiome revealed by metagenomics and culture.</title>
        <authorList>
            <person name="Gilroy R."/>
            <person name="Ravi A."/>
            <person name="Getino M."/>
            <person name="Pursley I."/>
            <person name="Horton D.L."/>
            <person name="Alikhan N.F."/>
            <person name="Baker D."/>
            <person name="Gharbi K."/>
            <person name="Hall N."/>
            <person name="Watson M."/>
            <person name="Adriaenssens E.M."/>
            <person name="Foster-Nyarko E."/>
            <person name="Jarju S."/>
            <person name="Secka A."/>
            <person name="Antonio M."/>
            <person name="Oren A."/>
            <person name="Chaudhuri R.R."/>
            <person name="La Ragione R."/>
            <person name="Hildebrand F."/>
            <person name="Pallen M.J."/>
        </authorList>
    </citation>
    <scope>NUCLEOTIDE SEQUENCE</scope>
    <source>
        <strain evidence="5">CHK183-1962</strain>
    </source>
</reference>
<keyword evidence="2" id="KW-0805">Transcription regulation</keyword>
<dbReference type="EMBL" id="DXEK01000074">
    <property type="protein sequence ID" value="HIX76863.1"/>
    <property type="molecule type" value="Genomic_DNA"/>
</dbReference>
<protein>
    <submittedName>
        <fullName evidence="5">BlaI/MecI/CopY family transcriptional regulator</fullName>
    </submittedName>
</protein>
<comment type="similarity">
    <text evidence="1">Belongs to the BlaI transcriptional regulatory family.</text>
</comment>
<dbReference type="GO" id="GO:0003677">
    <property type="term" value="F:DNA binding"/>
    <property type="evidence" value="ECO:0007669"/>
    <property type="project" value="UniProtKB-KW"/>
</dbReference>
<evidence type="ECO:0000256" key="2">
    <source>
        <dbReference type="ARBA" id="ARBA00023015"/>
    </source>
</evidence>
<name>A0A9D1XCA7_9FIRM</name>
<evidence type="ECO:0000313" key="5">
    <source>
        <dbReference type="EMBL" id="HIX76863.1"/>
    </source>
</evidence>
<dbReference type="InterPro" id="IPR005650">
    <property type="entry name" value="BlaI_family"/>
</dbReference>
<evidence type="ECO:0000256" key="4">
    <source>
        <dbReference type="ARBA" id="ARBA00023163"/>
    </source>
</evidence>
<dbReference type="Pfam" id="PF03965">
    <property type="entry name" value="Penicillinase_R"/>
    <property type="match status" value="1"/>
</dbReference>
<sequence length="128" mass="14789">MGKKIQKLPDSELDVMIALWNGHQEMTRSEIEEFMNKKKKLAATTILTLLSRLEKKDFVSIKKSGKAYLYSALVSQEEYQQQEGKHVLEKLYDNSVKNFVATLYQGKQIGQSDIDELESFLQELNKDN</sequence>
<dbReference type="AlphaFoldDB" id="A0A9D1XCA7"/>
<dbReference type="GO" id="GO:0045892">
    <property type="term" value="P:negative regulation of DNA-templated transcription"/>
    <property type="evidence" value="ECO:0007669"/>
    <property type="project" value="InterPro"/>
</dbReference>
<dbReference type="InterPro" id="IPR036388">
    <property type="entry name" value="WH-like_DNA-bd_sf"/>
</dbReference>
<evidence type="ECO:0000256" key="3">
    <source>
        <dbReference type="ARBA" id="ARBA00023125"/>
    </source>
</evidence>
<comment type="caution">
    <text evidence="5">The sequence shown here is derived from an EMBL/GenBank/DDBJ whole genome shotgun (WGS) entry which is preliminary data.</text>
</comment>
<evidence type="ECO:0000313" key="6">
    <source>
        <dbReference type="Proteomes" id="UP000886890"/>
    </source>
</evidence>
<dbReference type="Gene3D" id="1.10.4040.10">
    <property type="entry name" value="Penicillinase repressor domain"/>
    <property type="match status" value="1"/>
</dbReference>
<dbReference type="InterPro" id="IPR036390">
    <property type="entry name" value="WH_DNA-bd_sf"/>
</dbReference>
<dbReference type="Proteomes" id="UP000886890">
    <property type="component" value="Unassembled WGS sequence"/>
</dbReference>